<protein>
    <recommendedName>
        <fullName evidence="3">DUF378 domain-containing protein</fullName>
    </recommendedName>
</protein>
<sequence length="65" mass="6993">MKMSTVDWVAWIFVVVGALNWGLIGAANMNLVTTLFGSGSLAQVAYILTGLGGLYMVWMALGKKR</sequence>
<evidence type="ECO:0008006" key="3">
    <source>
        <dbReference type="Google" id="ProtNLM"/>
    </source>
</evidence>
<feature type="transmembrane region" description="Helical" evidence="1">
    <location>
        <begin position="9"/>
        <end position="29"/>
    </location>
</feature>
<evidence type="ECO:0000256" key="1">
    <source>
        <dbReference type="SAM" id="Phobius"/>
    </source>
</evidence>
<dbReference type="Pfam" id="PF04070">
    <property type="entry name" value="DUF378"/>
    <property type="match status" value="1"/>
</dbReference>
<dbReference type="PANTHER" id="PTHR37304:SF1">
    <property type="entry name" value="MEMBRANE PROTEIN"/>
    <property type="match status" value="1"/>
</dbReference>
<accession>A0A0H4TQX8</accession>
<reference evidence="2" key="1">
    <citation type="journal article" date="2015" name="ISME J.">
        <title>Aquifer environment selects for microbial species cohorts in sediment and groundwater.</title>
        <authorList>
            <person name="Hug L.A."/>
            <person name="Thomas B.C."/>
            <person name="Brown C.T."/>
            <person name="Frischkorn K.R."/>
            <person name="Williams K.H."/>
            <person name="Tringe S.G."/>
            <person name="Banfield J.F."/>
        </authorList>
    </citation>
    <scope>NUCLEOTIDE SEQUENCE</scope>
</reference>
<name>A0A0H4TQX8_9BACT</name>
<keyword evidence="1" id="KW-1133">Transmembrane helix</keyword>
<dbReference type="InterPro" id="IPR007211">
    <property type="entry name" value="DUF378"/>
</dbReference>
<keyword evidence="1" id="KW-0812">Transmembrane</keyword>
<dbReference type="AlphaFoldDB" id="A0A0H4TQX8"/>
<keyword evidence="1" id="KW-0472">Membrane</keyword>
<dbReference type="EMBL" id="KT007009">
    <property type="protein sequence ID" value="AKQ03204.1"/>
    <property type="molecule type" value="Genomic_DNA"/>
</dbReference>
<feature type="transmembrane region" description="Helical" evidence="1">
    <location>
        <begin position="41"/>
        <end position="61"/>
    </location>
</feature>
<dbReference type="PANTHER" id="PTHR37304">
    <property type="entry name" value="MEMBRANE PROTEIN-RELATED"/>
    <property type="match status" value="1"/>
</dbReference>
<proteinExistence type="predicted"/>
<evidence type="ECO:0000313" key="2">
    <source>
        <dbReference type="EMBL" id="AKQ03204.1"/>
    </source>
</evidence>
<organism evidence="2">
    <name type="scientific">uncultured Microgenomates bacterium Rifle_16ft_4_minimus_37906</name>
    <dbReference type="NCBI Taxonomy" id="1665116"/>
    <lineage>
        <taxon>Bacteria</taxon>
        <taxon>Candidatus Microgenomatota</taxon>
        <taxon>environmental samples</taxon>
    </lineage>
</organism>